<dbReference type="InterPro" id="IPR045351">
    <property type="entry name" value="DUF6531"/>
</dbReference>
<feature type="chain" id="PRO_5046164803" evidence="5">
    <location>
        <begin position="19"/>
        <end position="2375"/>
    </location>
</feature>
<dbReference type="Pfam" id="PF20148">
    <property type="entry name" value="DUF6531"/>
    <property type="match status" value="1"/>
</dbReference>
<dbReference type="NCBIfam" id="NF033679">
    <property type="entry name" value="DNRLRE_dom"/>
    <property type="match status" value="1"/>
</dbReference>
<comment type="subcellular location">
    <subcellularLocation>
        <location evidence="1">Secreted</location>
    </subcellularLocation>
</comment>
<evidence type="ECO:0000256" key="1">
    <source>
        <dbReference type="ARBA" id="ARBA00004613"/>
    </source>
</evidence>
<dbReference type="RefSeq" id="WP_379866619.1">
    <property type="nucleotide sequence ID" value="NZ_JBHTBW010000057.1"/>
</dbReference>
<dbReference type="Proteomes" id="UP001596500">
    <property type="component" value="Unassembled WGS sequence"/>
</dbReference>
<evidence type="ECO:0000256" key="5">
    <source>
        <dbReference type="SAM" id="SignalP"/>
    </source>
</evidence>
<keyword evidence="8" id="KW-1185">Reference proteome</keyword>
<dbReference type="CDD" id="cd00063">
    <property type="entry name" value="FN3"/>
    <property type="match status" value="1"/>
</dbReference>
<dbReference type="InterPro" id="IPR006530">
    <property type="entry name" value="YD"/>
</dbReference>
<feature type="non-terminal residue" evidence="7">
    <location>
        <position position="2375"/>
    </location>
</feature>
<feature type="compositionally biased region" description="Basic and acidic residues" evidence="4">
    <location>
        <begin position="41"/>
        <end position="68"/>
    </location>
</feature>
<dbReference type="InterPro" id="IPR013783">
    <property type="entry name" value="Ig-like_fold"/>
</dbReference>
<evidence type="ECO:0000259" key="6">
    <source>
        <dbReference type="PROSITE" id="PS50853"/>
    </source>
</evidence>
<reference evidence="8" key="1">
    <citation type="journal article" date="2019" name="Int. J. Syst. Evol. Microbiol.">
        <title>The Global Catalogue of Microorganisms (GCM) 10K type strain sequencing project: providing services to taxonomists for standard genome sequencing and annotation.</title>
        <authorList>
            <consortium name="The Broad Institute Genomics Platform"/>
            <consortium name="The Broad Institute Genome Sequencing Center for Infectious Disease"/>
            <person name="Wu L."/>
            <person name="Ma J."/>
        </authorList>
    </citation>
    <scope>NUCLEOTIDE SEQUENCE [LARGE SCALE GENOMIC DNA]</scope>
    <source>
        <strain evidence="8">CGMCC 1.12942</strain>
    </source>
</reference>
<dbReference type="Gene3D" id="2.180.10.10">
    <property type="entry name" value="RHS repeat-associated core"/>
    <property type="match status" value="3"/>
</dbReference>
<dbReference type="Gene3D" id="3.90.930.1">
    <property type="match status" value="1"/>
</dbReference>
<dbReference type="NCBIfam" id="TIGR01643">
    <property type="entry name" value="YD_repeat_2x"/>
    <property type="match status" value="5"/>
</dbReference>
<sequence>MKVGRWLKRIFASFVALALVVTTVPMDGLVTEQTQAAQPEKVGRKKDDPRKNVKKVHEVKEKRTENSKTWRNNDLSETVEIFNHPVFYQEEGKKEWKEIDNRIAAEVKDSKEKGAFKFQNKANRFTLLFAERADKDLFKLKEGNDWLSYSIVGAKDAVGKVKNKESEILYEDVLKDTDVRIKVRHYGAKEDIVFKKKPAFDEIAYEVKTNLVAELKDQAVIFKDKKGGKEVWRFEPPYLRDARDVDSYKNKVELTEEKGKYLVKVQLDRAFLDDEKTEYPVVLDPTIKVGGTSTTTSDVYVNNGTYGGNNHGLEDELRTGYAPDVGDHRSYIKFGSGMPSLNGGLLTNAKFYIYKFFEPSSIDTSIRIHRAAGSWTSTSLIWNGQPGSSGSYTTKSFPRGTPNGWYNWDVTSLVNWWYDNPSQYHGLIMIDDKEAYTATNKTGTYRKFYSSDYGTGGPYAPRLEVTYSPKPGAPTGTAVGLGSGTSQGYVNLSWQAVPGATGYKVWIYNGKEYEAFDVGNTTSWTSKGKKIWPTAAQIAQGIYTFRRDNTGTELADDPRPLYTKAYDAAIQAGWTPGNQFTDYRTRLNYAFRVTAYNSMGETAKSDALVQTIDDQTKPTKPGTPTVANQRNDQFTISWPASSDTISGVQKYQVFMGTAPGQYNLVNGAEVTTASYTHPTPVDPRTKYYFKVRAIDGKGNVSADSTEGSETAYRQLDASIVSYSIPSPLEVGEDTKVTITVRNEGIEAWTKAKNIMLGSVHDPDHFTNANTRLELSDTDSIERGQTKTFTVTFNGGTAPGLFNTQWKMLKVGTGWFGDTLTQDVPVLDTEPPDAAIVINNGRTFTNNPDVTLSLKAKDLSGGAIEQKLKNEADAAYGPYEPYTATKNWRLSDGNGDKTVSVVFKDASGNESTPASASIQLDTNYPTAGLISPTELEYVSSTTDIKGSATDSDLKEYSLSYGEGDSPTSWTVFHTSTTPVSNGILGTWNPDGMKSGKYTLRLAVTDQAGNTSYEQRYVWIDPLNRRLGTEDFWGMETTASGYGSSGVNLSNGNLVLGYEDVEIDGRQFDPSIGRTYNSQEQSPSLIGVGWRLSVEASVREESNGDVTYIEADGSRHRFVKNADGTYANPKGIFLKLTKNADGTFTLRDMDPTGISMTFNAQGQMTVMADKNNNKLTYVYTGNQLTKMVDDVNREITFAYGSNDLVSEIGLYTGNKVQYVYNTNNLLSEVKFADVNGTVYRALKYEYNADKLLSQVTDPRGNVVTYTYNGLRISDIASKHTAREAATGNERTPVTVHETLTYDLSKNEVHLLTSGETVSQEMVYRLNADGNLVETVTDPQGLNIKESAVYVDNLVKESLDAKGNKTTFEYDALGNVTKKTLPTFTDIDGGTVTPVYTYEYKPGTSLLTKETDPLGRSTTHDYDANGNKTLTVDSDGFKTTYEYDQYGNQTKETTERGPLYGYIPNFSFEEGDTTALKGWKTSGGWAFDTANKKNGARSVKLTGNASVETDYVPIKTGRLSARGLAWVKLDAAQGTGVTGVVTFYDSNKAKISEASSQAVTGTADWNLVHIAAAIPDNAAFVTYKINAATTGGSVYVDSVWMEEANLVERYNYSADGLYLTSDVDPYGRETKYEYDQAGNKVKEINALNQIEQFKYDADRKVTQEIDRLGKTTTNEYDASGNLVKVTNPLNQVVETFYDESNRATMVRNPKVTKVMYVGQTPQTPEVVSITEVDEYNELGQKVAEKDGNGNVMFNEYDKAGRVTKTTDPLKNERRYFYDENDNPVKEEDWAYDTATNTLYKKGTIVHKYDELNQEILVTDATGLENNFVEKSKYDAIGKEIKTVTGAGLVQEFEFDKDDEPVYTKENTTPVNETWALHDGDGNLAIDLDKQGAEFKIYDANENLLQVVDAEGKKTNYFYNEVGDKTKQVDPDGTETTWDYDAEGQLTKETVKLVQPDNSVKYMITEYQYDEIGQLTKKIMKEQSGDTVITTKEGSLFYDELGRVVKESWINEGKKTETRYYFDNNGNQIYAWLYDETTPVPVEKDTDGDGFLNSETKSVYDANNRLIQESVTHSGTTTNTDYTDKNNTEVVKTPLGDTTVYHDDNDLVSEIVTPIGDSFKYQYDKDQNLQRVTAPGVTTNLTFNGEKVATMKATNNGGATVVDLGYTFTDAEQVAQVTDKGAVKKKYTYTQAGYLETVEAYGKKLKYTQDGNGNVTKVENLTTGKTKEELTYASGNRIATRKEYNETTGALLRTTNYTFNDEGTLTKASTTEGTTQTDVEYRYNSEDQLVSYSKTVNGQVQKTVTYEYDPDGNRTAKTVGNVRYEFQRDSNDEIFTMAKEVEGATETVMHFYKDDGGRLLGLNYNGTNYYYQFDSRGDV</sequence>
<evidence type="ECO:0000256" key="3">
    <source>
        <dbReference type="ARBA" id="ARBA00022729"/>
    </source>
</evidence>
<dbReference type="InterPro" id="IPR050708">
    <property type="entry name" value="T6SS_VgrG/RHS"/>
</dbReference>
<evidence type="ECO:0000256" key="2">
    <source>
        <dbReference type="ARBA" id="ARBA00022525"/>
    </source>
</evidence>
<keyword evidence="3 5" id="KW-0732">Signal</keyword>
<keyword evidence="2" id="KW-0964">Secreted</keyword>
<gene>
    <name evidence="7" type="ORF">ACFQNG_16210</name>
</gene>
<comment type="caution">
    <text evidence="7">The sequence shown here is derived from an EMBL/GenBank/DDBJ whole genome shotgun (WGS) entry which is preliminary data.</text>
</comment>
<evidence type="ECO:0000313" key="7">
    <source>
        <dbReference type="EMBL" id="MFC7442618.1"/>
    </source>
</evidence>
<evidence type="ECO:0000256" key="4">
    <source>
        <dbReference type="SAM" id="MobiDB-lite"/>
    </source>
</evidence>
<feature type="domain" description="Fibronectin type-III" evidence="6">
    <location>
        <begin position="620"/>
        <end position="714"/>
    </location>
</feature>
<dbReference type="InterPro" id="IPR031325">
    <property type="entry name" value="RHS_repeat"/>
</dbReference>
<dbReference type="EMBL" id="JBHTBW010000057">
    <property type="protein sequence ID" value="MFC7442618.1"/>
    <property type="molecule type" value="Genomic_DNA"/>
</dbReference>
<name>A0ABW2RNH3_9BACL</name>
<dbReference type="InterPro" id="IPR055372">
    <property type="entry name" value="CBM96"/>
</dbReference>
<dbReference type="SUPFAM" id="SSF49265">
    <property type="entry name" value="Fibronectin type III"/>
    <property type="match status" value="1"/>
</dbReference>
<protein>
    <submittedName>
        <fullName evidence="7">DNRLRE domain-containing protein</fullName>
    </submittedName>
</protein>
<dbReference type="Pfam" id="PF05593">
    <property type="entry name" value="RHS_repeat"/>
    <property type="match status" value="3"/>
</dbReference>
<dbReference type="PANTHER" id="PTHR32305">
    <property type="match status" value="1"/>
</dbReference>
<dbReference type="InterPro" id="IPR003961">
    <property type="entry name" value="FN3_dom"/>
</dbReference>
<dbReference type="PROSITE" id="PS50853">
    <property type="entry name" value="FN3"/>
    <property type="match status" value="1"/>
</dbReference>
<feature type="region of interest" description="Disordered" evidence="4">
    <location>
        <begin position="35"/>
        <end position="68"/>
    </location>
</feature>
<dbReference type="Gene3D" id="2.60.40.10">
    <property type="entry name" value="Immunoglobulins"/>
    <property type="match status" value="3"/>
</dbReference>
<dbReference type="SMART" id="SM00060">
    <property type="entry name" value="FN3"/>
    <property type="match status" value="2"/>
</dbReference>
<proteinExistence type="predicted"/>
<dbReference type="Pfam" id="PF24517">
    <property type="entry name" value="CBM96"/>
    <property type="match status" value="1"/>
</dbReference>
<dbReference type="PANTHER" id="PTHR32305:SF15">
    <property type="entry name" value="PROTEIN RHSA-RELATED"/>
    <property type="match status" value="1"/>
</dbReference>
<accession>A0ABW2RNH3</accession>
<evidence type="ECO:0000313" key="8">
    <source>
        <dbReference type="Proteomes" id="UP001596500"/>
    </source>
</evidence>
<dbReference type="InterPro" id="IPR036116">
    <property type="entry name" value="FN3_sf"/>
</dbReference>
<organism evidence="7 8">
    <name type="scientific">Laceyella putida</name>
    <dbReference type="NCBI Taxonomy" id="110101"/>
    <lineage>
        <taxon>Bacteria</taxon>
        <taxon>Bacillati</taxon>
        <taxon>Bacillota</taxon>
        <taxon>Bacilli</taxon>
        <taxon>Bacillales</taxon>
        <taxon>Thermoactinomycetaceae</taxon>
        <taxon>Laceyella</taxon>
    </lineage>
</organism>
<feature type="signal peptide" evidence="5">
    <location>
        <begin position="1"/>
        <end position="18"/>
    </location>
</feature>